<protein>
    <submittedName>
        <fullName evidence="2">Uncharacterized protein</fullName>
    </submittedName>
</protein>
<keyword evidence="3" id="KW-1185">Reference proteome</keyword>
<feature type="compositionally biased region" description="Basic and acidic residues" evidence="1">
    <location>
        <begin position="102"/>
        <end position="112"/>
    </location>
</feature>
<name>A0A9N7UGJ4_PLEPL</name>
<organism evidence="2 3">
    <name type="scientific">Pleuronectes platessa</name>
    <name type="common">European plaice</name>
    <dbReference type="NCBI Taxonomy" id="8262"/>
    <lineage>
        <taxon>Eukaryota</taxon>
        <taxon>Metazoa</taxon>
        <taxon>Chordata</taxon>
        <taxon>Craniata</taxon>
        <taxon>Vertebrata</taxon>
        <taxon>Euteleostomi</taxon>
        <taxon>Actinopterygii</taxon>
        <taxon>Neopterygii</taxon>
        <taxon>Teleostei</taxon>
        <taxon>Neoteleostei</taxon>
        <taxon>Acanthomorphata</taxon>
        <taxon>Carangaria</taxon>
        <taxon>Pleuronectiformes</taxon>
        <taxon>Pleuronectoidei</taxon>
        <taxon>Pleuronectidae</taxon>
        <taxon>Pleuronectes</taxon>
    </lineage>
</organism>
<dbReference type="EMBL" id="CADEAL010001180">
    <property type="protein sequence ID" value="CAB1429869.1"/>
    <property type="molecule type" value="Genomic_DNA"/>
</dbReference>
<gene>
    <name evidence="2" type="ORF">PLEPLA_LOCUS17849</name>
</gene>
<reference evidence="2" key="1">
    <citation type="submission" date="2020-03" db="EMBL/GenBank/DDBJ databases">
        <authorList>
            <person name="Weist P."/>
        </authorList>
    </citation>
    <scope>NUCLEOTIDE SEQUENCE</scope>
</reference>
<evidence type="ECO:0000256" key="1">
    <source>
        <dbReference type="SAM" id="MobiDB-lite"/>
    </source>
</evidence>
<dbReference type="Proteomes" id="UP001153269">
    <property type="component" value="Unassembled WGS sequence"/>
</dbReference>
<feature type="region of interest" description="Disordered" evidence="1">
    <location>
        <begin position="90"/>
        <end position="112"/>
    </location>
</feature>
<accession>A0A9N7UGJ4</accession>
<proteinExistence type="predicted"/>
<sequence>MTPRRPSAALGPASLSSGDTVSVKHLIRPVFTPRGASAPAIPGSRDSLQGLLALTVPVFMHETSKQIVGRAGQPLADECQLAASLRILSSSHSSSMSPHQGRPREKALYGAP</sequence>
<dbReference type="AlphaFoldDB" id="A0A9N7UGJ4"/>
<evidence type="ECO:0000313" key="3">
    <source>
        <dbReference type="Proteomes" id="UP001153269"/>
    </source>
</evidence>
<comment type="caution">
    <text evidence="2">The sequence shown here is derived from an EMBL/GenBank/DDBJ whole genome shotgun (WGS) entry which is preliminary data.</text>
</comment>
<evidence type="ECO:0000313" key="2">
    <source>
        <dbReference type="EMBL" id="CAB1429869.1"/>
    </source>
</evidence>